<gene>
    <name evidence="1" type="ORF">B0H17DRAFT_1127248</name>
</gene>
<accession>A0AAD7DZY0</accession>
<evidence type="ECO:0000313" key="2">
    <source>
        <dbReference type="Proteomes" id="UP001221757"/>
    </source>
</evidence>
<name>A0AAD7DZY0_MYCRO</name>
<dbReference type="PROSITE" id="PS51257">
    <property type="entry name" value="PROKAR_LIPOPROTEIN"/>
    <property type="match status" value="1"/>
</dbReference>
<comment type="caution">
    <text evidence="1">The sequence shown here is derived from an EMBL/GenBank/DDBJ whole genome shotgun (WGS) entry which is preliminary data.</text>
</comment>
<keyword evidence="2" id="KW-1185">Reference proteome</keyword>
<dbReference type="Proteomes" id="UP001221757">
    <property type="component" value="Unassembled WGS sequence"/>
</dbReference>
<evidence type="ECO:0000313" key="1">
    <source>
        <dbReference type="EMBL" id="KAJ7703633.1"/>
    </source>
</evidence>
<dbReference type="EMBL" id="JARKIE010000012">
    <property type="protein sequence ID" value="KAJ7703633.1"/>
    <property type="molecule type" value="Genomic_DNA"/>
</dbReference>
<organism evidence="1 2">
    <name type="scientific">Mycena rosella</name>
    <name type="common">Pink bonnet</name>
    <name type="synonym">Agaricus rosellus</name>
    <dbReference type="NCBI Taxonomy" id="1033263"/>
    <lineage>
        <taxon>Eukaryota</taxon>
        <taxon>Fungi</taxon>
        <taxon>Dikarya</taxon>
        <taxon>Basidiomycota</taxon>
        <taxon>Agaricomycotina</taxon>
        <taxon>Agaricomycetes</taxon>
        <taxon>Agaricomycetidae</taxon>
        <taxon>Agaricales</taxon>
        <taxon>Marasmiineae</taxon>
        <taxon>Mycenaceae</taxon>
        <taxon>Mycena</taxon>
    </lineage>
</organism>
<sequence length="117" mass="12792">MQKTYLVDSNSGDTFRRRLAQISIHGSTVLGCPTLPVRAGAGMTDLVINYEQVRHNGCQGTAPESSRGSNVDFTGSTTISSDGTTTACFSEIVGSFEVFMRYLTRFQFEYPDSARGY</sequence>
<reference evidence="1" key="1">
    <citation type="submission" date="2023-03" db="EMBL/GenBank/DDBJ databases">
        <title>Massive genome expansion in bonnet fungi (Mycena s.s.) driven by repeated elements and novel gene families across ecological guilds.</title>
        <authorList>
            <consortium name="Lawrence Berkeley National Laboratory"/>
            <person name="Harder C.B."/>
            <person name="Miyauchi S."/>
            <person name="Viragh M."/>
            <person name="Kuo A."/>
            <person name="Thoen E."/>
            <person name="Andreopoulos B."/>
            <person name="Lu D."/>
            <person name="Skrede I."/>
            <person name="Drula E."/>
            <person name="Henrissat B."/>
            <person name="Morin E."/>
            <person name="Kohler A."/>
            <person name="Barry K."/>
            <person name="LaButti K."/>
            <person name="Morin E."/>
            <person name="Salamov A."/>
            <person name="Lipzen A."/>
            <person name="Mereny Z."/>
            <person name="Hegedus B."/>
            <person name="Baldrian P."/>
            <person name="Stursova M."/>
            <person name="Weitz H."/>
            <person name="Taylor A."/>
            <person name="Grigoriev I.V."/>
            <person name="Nagy L.G."/>
            <person name="Martin F."/>
            <person name="Kauserud H."/>
        </authorList>
    </citation>
    <scope>NUCLEOTIDE SEQUENCE</scope>
    <source>
        <strain evidence="1">CBHHK067</strain>
    </source>
</reference>
<protein>
    <submittedName>
        <fullName evidence="1">Uncharacterized protein</fullName>
    </submittedName>
</protein>
<dbReference type="AlphaFoldDB" id="A0AAD7DZY0"/>
<proteinExistence type="predicted"/>